<dbReference type="STRING" id="1229909.NSED_05850"/>
<protein>
    <recommendedName>
        <fullName evidence="3">ArsR family transcriptional regulator</fullName>
    </recommendedName>
</protein>
<dbReference type="RefSeq" id="WP_014965343.1">
    <property type="nucleotide sequence ID" value="NC_018656.1"/>
</dbReference>
<name>K0BD42_9ARCH</name>
<dbReference type="KEGG" id="nir:NSED_05850"/>
<dbReference type="SUPFAM" id="SSF46785">
    <property type="entry name" value="Winged helix' DNA-binding domain"/>
    <property type="match status" value="1"/>
</dbReference>
<dbReference type="eggNOG" id="arCOG03067">
    <property type="taxonomic scope" value="Archaea"/>
</dbReference>
<dbReference type="PATRIC" id="fig|1229909.8.peg.1287"/>
<dbReference type="AlphaFoldDB" id="K0BD42"/>
<reference evidence="1 2" key="1">
    <citation type="journal article" date="2012" name="J. Bacteriol.">
        <title>Draft Genome Sequence of an Ammonia-Oxidizing Archaeon, "Candidatus Nitrosopumilus sediminis" AR2, from Svalbard in the Arctic Circle.</title>
        <authorList>
            <person name="Park S.J."/>
            <person name="Kim J.G."/>
            <person name="Jung M.Y."/>
            <person name="Kim S.J."/>
            <person name="Cha I.T."/>
            <person name="Ghai R."/>
            <person name="Martin-Cuadrado A.B."/>
            <person name="Rodriguez-Valera F."/>
            <person name="Rhee S.K."/>
        </authorList>
    </citation>
    <scope>NUCLEOTIDE SEQUENCE [LARGE SCALE GENOMIC DNA]</scope>
    <source>
        <strain evidence="1 2">AR2</strain>
    </source>
</reference>
<dbReference type="EMBL" id="CP003843">
    <property type="protein sequence ID" value="AFS82972.1"/>
    <property type="molecule type" value="Genomic_DNA"/>
</dbReference>
<dbReference type="Gene3D" id="1.10.10.10">
    <property type="entry name" value="Winged helix-like DNA-binding domain superfamily/Winged helix DNA-binding domain"/>
    <property type="match status" value="1"/>
</dbReference>
<dbReference type="InterPro" id="IPR036388">
    <property type="entry name" value="WH-like_DNA-bd_sf"/>
</dbReference>
<evidence type="ECO:0000313" key="2">
    <source>
        <dbReference type="Proteomes" id="UP000006100"/>
    </source>
</evidence>
<proteinExistence type="predicted"/>
<dbReference type="Proteomes" id="UP000006100">
    <property type="component" value="Chromosome"/>
</dbReference>
<organism evidence="1 2">
    <name type="scientific">Candidatus Nitrosopumilus sediminis</name>
    <dbReference type="NCBI Taxonomy" id="1229909"/>
    <lineage>
        <taxon>Archaea</taxon>
        <taxon>Nitrososphaerota</taxon>
        <taxon>Nitrososphaeria</taxon>
        <taxon>Nitrosopumilales</taxon>
        <taxon>Nitrosopumilaceae</taxon>
        <taxon>Nitrosopumilus</taxon>
    </lineage>
</organism>
<dbReference type="OrthoDB" id="2518at2157"/>
<evidence type="ECO:0008006" key="3">
    <source>
        <dbReference type="Google" id="ProtNLM"/>
    </source>
</evidence>
<dbReference type="GeneID" id="13696965"/>
<dbReference type="InterPro" id="IPR036390">
    <property type="entry name" value="WH_DNA-bd_sf"/>
</dbReference>
<accession>K0BD42</accession>
<keyword evidence="2" id="KW-1185">Reference proteome</keyword>
<dbReference type="HOGENOM" id="CLU_124803_5_1_2"/>
<evidence type="ECO:0000313" key="1">
    <source>
        <dbReference type="EMBL" id="AFS82972.1"/>
    </source>
</evidence>
<sequence>MSPIHATKFDINHKILHLFSDLESRHILFSIINKSKSVQEITKELKTPLSSTYKKIQSLEENALISSELIFTNNRHKVKLYQSRIIDVNIIISKFKPTITFKKNLKNQNV</sequence>
<gene>
    <name evidence="1" type="ORF">NSED_05850</name>
</gene>